<reference evidence="2 3" key="1">
    <citation type="submission" date="2017-06" db="EMBL/GenBank/DDBJ databases">
        <title>Novel microbial phyla capable of carbon fixation and sulfur reduction in deep-sea sediments.</title>
        <authorList>
            <person name="Huang J."/>
            <person name="Baker B."/>
            <person name="Wang Y."/>
        </authorList>
    </citation>
    <scope>NUCLEOTIDE SEQUENCE [LARGE SCALE GENOMIC DNA]</scope>
    <source>
        <strain evidence="2">B3_LCP</strain>
    </source>
</reference>
<evidence type="ECO:0000313" key="3">
    <source>
        <dbReference type="Proteomes" id="UP000319619"/>
    </source>
</evidence>
<organism evidence="2 3">
    <name type="scientific">candidate division LCP-89 bacterium B3_LCP</name>
    <dbReference type="NCBI Taxonomy" id="2012998"/>
    <lineage>
        <taxon>Bacteria</taxon>
        <taxon>Pseudomonadati</taxon>
        <taxon>Bacteria division LCP-89</taxon>
    </lineage>
</organism>
<dbReference type="Proteomes" id="UP000319619">
    <property type="component" value="Unassembled WGS sequence"/>
</dbReference>
<protein>
    <recommendedName>
        <fullName evidence="4">TonB C-terminal domain-containing protein</fullName>
    </recommendedName>
</protein>
<sequence length="330" mass="35651">MTGYTTFPKEFQRSLFGEIDKSFLVIFLITLVVHVSIIGYLQGVEWAQMTEEEVGRYLEAIYRVSPATIERETRMGPTVTTTGAEEEVAEIVEEEVPVEPEAPTKTAKRRGSRAELAQAKASLRESARNVGIFRLAGASGGRAGATGSGVARGLKTGGGLGGVEMGKIAGIATGSDADKVEKARGGQRITEGTGGIDVTQLTEAQIDELLAASTVEIAALPEVEGLAAKNVNRSGSSIRTIADNNQHLVKACYNRYKRKDINLKGKVIVEWSILPSGKVDKVRIVSSEWTKANLGRRVEKCLKDVVITWLFDPIPAEAGKVRARQTYIFD</sequence>
<dbReference type="InterPro" id="IPR049806">
    <property type="entry name" value="MasK-like_C"/>
</dbReference>
<evidence type="ECO:0000256" key="1">
    <source>
        <dbReference type="SAM" id="Phobius"/>
    </source>
</evidence>
<keyword evidence="1" id="KW-0812">Transmembrane</keyword>
<gene>
    <name evidence="2" type="ORF">CEE37_00585</name>
</gene>
<evidence type="ECO:0008006" key="4">
    <source>
        <dbReference type="Google" id="ProtNLM"/>
    </source>
</evidence>
<dbReference type="NCBIfam" id="NF033768">
    <property type="entry name" value="myxo_SS_tail"/>
    <property type="match status" value="1"/>
</dbReference>
<name>A0A532V5F5_UNCL8</name>
<dbReference type="EMBL" id="NJBN01000001">
    <property type="protein sequence ID" value="TKJ42207.1"/>
    <property type="molecule type" value="Genomic_DNA"/>
</dbReference>
<keyword evidence="1" id="KW-0472">Membrane</keyword>
<dbReference type="AlphaFoldDB" id="A0A532V5F5"/>
<evidence type="ECO:0000313" key="2">
    <source>
        <dbReference type="EMBL" id="TKJ42207.1"/>
    </source>
</evidence>
<keyword evidence="1" id="KW-1133">Transmembrane helix</keyword>
<accession>A0A532V5F5</accession>
<feature type="transmembrane region" description="Helical" evidence="1">
    <location>
        <begin position="23"/>
        <end position="41"/>
    </location>
</feature>
<comment type="caution">
    <text evidence="2">The sequence shown here is derived from an EMBL/GenBank/DDBJ whole genome shotgun (WGS) entry which is preliminary data.</text>
</comment>
<proteinExistence type="predicted"/>